<comment type="similarity">
    <text evidence="1">Belongs to the SIMIBI class G3E GTPase family. ArgK/MeaB subfamily.</text>
</comment>
<gene>
    <name evidence="7" type="ORF">NITHO_3380002</name>
</gene>
<evidence type="ECO:0000313" key="7">
    <source>
        <dbReference type="EMBL" id="CCF84398.1"/>
    </source>
</evidence>
<evidence type="ECO:0000256" key="4">
    <source>
        <dbReference type="ARBA" id="ARBA00023134"/>
    </source>
</evidence>
<dbReference type="SUPFAM" id="SSF52540">
    <property type="entry name" value="P-loop containing nucleoside triphosphate hydrolases"/>
    <property type="match status" value="1"/>
</dbReference>
<evidence type="ECO:0000256" key="3">
    <source>
        <dbReference type="ARBA" id="ARBA00022801"/>
    </source>
</evidence>
<accession>I4EI86</accession>
<evidence type="ECO:0000256" key="1">
    <source>
        <dbReference type="ARBA" id="ARBA00009625"/>
    </source>
</evidence>
<dbReference type="PANTHER" id="PTHR43087">
    <property type="entry name" value="LYSINE/ARGININE/ORNITHINE TRANSPORT SYSTEM KINASE"/>
    <property type="match status" value="1"/>
</dbReference>
<keyword evidence="8" id="KW-1185">Reference proteome</keyword>
<keyword evidence="3" id="KW-0378">Hydrolase</keyword>
<protein>
    <recommendedName>
        <fullName evidence="6">AAA+ ATPase domain-containing protein</fullName>
    </recommendedName>
</protein>
<keyword evidence="5" id="KW-0143">Chaperone</keyword>
<dbReference type="EMBL" id="CAGS01000266">
    <property type="protein sequence ID" value="CCF84398.1"/>
    <property type="molecule type" value="Genomic_DNA"/>
</dbReference>
<dbReference type="AlphaFoldDB" id="I4EI86"/>
<keyword evidence="2" id="KW-0547">Nucleotide-binding</keyword>
<evidence type="ECO:0000313" key="8">
    <source>
        <dbReference type="Proteomes" id="UP000004221"/>
    </source>
</evidence>
<dbReference type="GO" id="GO:0003924">
    <property type="term" value="F:GTPase activity"/>
    <property type="evidence" value="ECO:0007669"/>
    <property type="project" value="InterPro"/>
</dbReference>
<proteinExistence type="inferred from homology"/>
<dbReference type="PANTHER" id="PTHR43087:SF1">
    <property type="entry name" value="LAO_AO TRANSPORT SYSTEM ATPASE"/>
    <property type="match status" value="1"/>
</dbReference>
<name>I4EI86_9BACT</name>
<evidence type="ECO:0000259" key="6">
    <source>
        <dbReference type="SMART" id="SM00382"/>
    </source>
</evidence>
<reference evidence="7 8" key="1">
    <citation type="journal article" date="2012" name="ISME J.">
        <title>Nitrification expanded: discovery, physiology and genomics of a nitrite-oxidizing bacterium from the phylum Chloroflexi.</title>
        <authorList>
            <person name="Sorokin D.Y."/>
            <person name="Lucker S."/>
            <person name="Vejmelkova D."/>
            <person name="Kostrikina N.A."/>
            <person name="Kleerebezem R."/>
            <person name="Rijpstra W.I."/>
            <person name="Damste J.S."/>
            <person name="Le Paslier D."/>
            <person name="Muyzer G."/>
            <person name="Wagner M."/>
            <person name="van Loosdrecht M.C."/>
            <person name="Daims H."/>
        </authorList>
    </citation>
    <scope>NUCLEOTIDE SEQUENCE [LARGE SCALE GENOMIC DNA]</scope>
    <source>
        <strain evidence="8">none</strain>
    </source>
</reference>
<dbReference type="SMART" id="SM00382">
    <property type="entry name" value="AAA"/>
    <property type="match status" value="1"/>
</dbReference>
<feature type="domain" description="AAA+ ATPase" evidence="6">
    <location>
        <begin position="43"/>
        <end position="301"/>
    </location>
</feature>
<dbReference type="InterPro" id="IPR052040">
    <property type="entry name" value="GTPase/Isobutyryl-CoA_mutase"/>
</dbReference>
<dbReference type="CDD" id="cd03114">
    <property type="entry name" value="MMAA-like"/>
    <property type="match status" value="1"/>
</dbReference>
<organism evidence="7 8">
    <name type="scientific">Nitrolancea hollandica Lb</name>
    <dbReference type="NCBI Taxonomy" id="1129897"/>
    <lineage>
        <taxon>Bacteria</taxon>
        <taxon>Pseudomonadati</taxon>
        <taxon>Thermomicrobiota</taxon>
        <taxon>Thermomicrobia</taxon>
        <taxon>Sphaerobacterales</taxon>
        <taxon>Sphaerobacterineae</taxon>
        <taxon>Sphaerobacteraceae</taxon>
        <taxon>Nitrolancea</taxon>
    </lineage>
</organism>
<keyword evidence="4" id="KW-0342">GTP-binding</keyword>
<sequence length="319" mass="34636">MSDLIERFLAGDRRALARLLTHAENRTELGRHAEQAIFGRTGRAQVVGVTGPPGAGKSTLVNALIREFRDRERTVAVLAVDPSSPLTGGAALGDRIRMLENAGDPGVYIRSMATRGRMGGLALAVSSAIHLLDAFGFDVILIETVGVGQGEVDIADIADTTVLLQVPGLGDSIQTIKAGILEIADILVVNKADQPDARQVVRDLRNMLLLGEHTGRATPILETVAIEGTGIPELASAIDAHYTHINQTGGREQRVHRRLLHEVEQLAGERFERWFTAMLASDDLAVERQALLDRRIDPRSLAERIINHYAITHSERRSG</sequence>
<dbReference type="InterPro" id="IPR003593">
    <property type="entry name" value="AAA+_ATPase"/>
</dbReference>
<evidence type="ECO:0000256" key="2">
    <source>
        <dbReference type="ARBA" id="ARBA00022741"/>
    </source>
</evidence>
<evidence type="ECO:0000256" key="5">
    <source>
        <dbReference type="ARBA" id="ARBA00023186"/>
    </source>
</evidence>
<dbReference type="OrthoDB" id="9778292at2"/>
<dbReference type="GO" id="GO:0005525">
    <property type="term" value="F:GTP binding"/>
    <property type="evidence" value="ECO:0007669"/>
    <property type="project" value="UniProtKB-KW"/>
</dbReference>
<comment type="caution">
    <text evidence="7">The sequence shown here is derived from an EMBL/GenBank/DDBJ whole genome shotgun (WGS) entry which is preliminary data.</text>
</comment>
<dbReference type="NCBIfam" id="TIGR00750">
    <property type="entry name" value="lao"/>
    <property type="match status" value="1"/>
</dbReference>
<dbReference type="RefSeq" id="WP_008478541.1">
    <property type="nucleotide sequence ID" value="NZ_CAGS01000266.1"/>
</dbReference>
<dbReference type="InterPro" id="IPR027417">
    <property type="entry name" value="P-loop_NTPase"/>
</dbReference>
<dbReference type="Pfam" id="PF03308">
    <property type="entry name" value="MeaB"/>
    <property type="match status" value="1"/>
</dbReference>
<dbReference type="Gene3D" id="3.40.50.300">
    <property type="entry name" value="P-loop containing nucleotide triphosphate hydrolases"/>
    <property type="match status" value="1"/>
</dbReference>
<dbReference type="InterPro" id="IPR005129">
    <property type="entry name" value="GTPase_ArgK"/>
</dbReference>
<dbReference type="Proteomes" id="UP000004221">
    <property type="component" value="Unassembled WGS sequence"/>
</dbReference>